<feature type="domain" description="GHMP kinase C-terminal" evidence="2">
    <location>
        <begin position="127"/>
        <end position="199"/>
    </location>
</feature>
<keyword evidence="3" id="KW-0418">Kinase</keyword>
<dbReference type="EMBL" id="AUZZ01004730">
    <property type="protein sequence ID" value="EQD52164.1"/>
    <property type="molecule type" value="Genomic_DNA"/>
</dbReference>
<dbReference type="AlphaFoldDB" id="T1BGB8"/>
<dbReference type="GO" id="GO:0016301">
    <property type="term" value="F:kinase activity"/>
    <property type="evidence" value="ECO:0007669"/>
    <property type="project" value="UniProtKB-KW"/>
</dbReference>
<organism evidence="3">
    <name type="scientific">mine drainage metagenome</name>
    <dbReference type="NCBI Taxonomy" id="410659"/>
    <lineage>
        <taxon>unclassified sequences</taxon>
        <taxon>metagenomes</taxon>
        <taxon>ecological metagenomes</taxon>
    </lineage>
</organism>
<dbReference type="Pfam" id="PF08544">
    <property type="entry name" value="GHMP_kinases_C"/>
    <property type="match status" value="1"/>
</dbReference>
<gene>
    <name evidence="3" type="ORF">B2A_06665</name>
</gene>
<feature type="domain" description="GHMP kinase N-terminal" evidence="1">
    <location>
        <begin position="8"/>
        <end position="58"/>
    </location>
</feature>
<name>T1BGB8_9ZZZZ</name>
<evidence type="ECO:0000313" key="3">
    <source>
        <dbReference type="EMBL" id="EQD52164.1"/>
    </source>
</evidence>
<dbReference type="GO" id="GO:0005524">
    <property type="term" value="F:ATP binding"/>
    <property type="evidence" value="ECO:0007669"/>
    <property type="project" value="InterPro"/>
</dbReference>
<protein>
    <submittedName>
        <fullName evidence="3">GHMP kinase</fullName>
        <ecNumber evidence="3">2.7.-.-</ecNumber>
    </submittedName>
</protein>
<dbReference type="InterPro" id="IPR006204">
    <property type="entry name" value="GHMP_kinase_N_dom"/>
</dbReference>
<dbReference type="Pfam" id="PF00288">
    <property type="entry name" value="GHMP_kinases_N"/>
    <property type="match status" value="1"/>
</dbReference>
<proteinExistence type="predicted"/>
<dbReference type="EC" id="2.7.-.-" evidence="3"/>
<evidence type="ECO:0000259" key="2">
    <source>
        <dbReference type="Pfam" id="PF08544"/>
    </source>
</evidence>
<dbReference type="InterPro" id="IPR020568">
    <property type="entry name" value="Ribosomal_Su5_D2-typ_SF"/>
</dbReference>
<dbReference type="Gene3D" id="3.30.230.10">
    <property type="match status" value="1"/>
</dbReference>
<dbReference type="InterPro" id="IPR014721">
    <property type="entry name" value="Ribsml_uS5_D2-typ_fold_subgr"/>
</dbReference>
<dbReference type="SUPFAM" id="SSF54211">
    <property type="entry name" value="Ribosomal protein S5 domain 2-like"/>
    <property type="match status" value="1"/>
</dbReference>
<dbReference type="InterPro" id="IPR013750">
    <property type="entry name" value="GHMP_kinase_C_dom"/>
</dbReference>
<reference evidence="3" key="1">
    <citation type="submission" date="2013-08" db="EMBL/GenBank/DDBJ databases">
        <authorList>
            <person name="Mendez C."/>
            <person name="Richter M."/>
            <person name="Ferrer M."/>
            <person name="Sanchez J."/>
        </authorList>
    </citation>
    <scope>NUCLEOTIDE SEQUENCE</scope>
</reference>
<keyword evidence="3" id="KW-0808">Transferase</keyword>
<comment type="caution">
    <text evidence="3">The sequence shown here is derived from an EMBL/GenBank/DDBJ whole genome shotgun (WGS) entry which is preliminary data.</text>
</comment>
<accession>T1BGB8</accession>
<feature type="non-terminal residue" evidence="3">
    <location>
        <position position="1"/>
    </location>
</feature>
<sequence length="224" mass="23329">EKQVGGVLTVDCPVPAGLGLGSSTSDVVAAIRAVCDAHRTPIDSGQIARLAVEAEGAIDPIMFEEGVLFAPRRGRVLERWAGGFPEFLVVSVDTDPGGGGVDTLSMPPPRYTAAELDHFDELISRARSAFRERDAQAMAAVATRSAELNQRLLPMRGFGHLLALTRQPGCLGLQISHSGTVAGLLFDPAAGPEAAESVRPAVEALGMQCLGGFRTGSGREGAKA</sequence>
<evidence type="ECO:0000259" key="1">
    <source>
        <dbReference type="Pfam" id="PF00288"/>
    </source>
</evidence>
<reference evidence="3" key="2">
    <citation type="journal article" date="2014" name="ISME J.">
        <title>Microbial stratification in low pH oxic and suboxic macroscopic growths along an acid mine drainage.</title>
        <authorList>
            <person name="Mendez-Garcia C."/>
            <person name="Mesa V."/>
            <person name="Sprenger R.R."/>
            <person name="Richter M."/>
            <person name="Diez M.S."/>
            <person name="Solano J."/>
            <person name="Bargiela R."/>
            <person name="Golyshina O.V."/>
            <person name="Manteca A."/>
            <person name="Ramos J.L."/>
            <person name="Gallego J.R."/>
            <person name="Llorente I."/>
            <person name="Martins Dos Santos V.A."/>
            <person name="Jensen O.N."/>
            <person name="Pelaez A.I."/>
            <person name="Sanchez J."/>
            <person name="Ferrer M."/>
        </authorList>
    </citation>
    <scope>NUCLEOTIDE SEQUENCE</scope>
</reference>